<dbReference type="InterPro" id="IPR036390">
    <property type="entry name" value="WH_DNA-bd_sf"/>
</dbReference>
<keyword evidence="5" id="KW-1185">Reference proteome</keyword>
<dbReference type="Pfam" id="PF01978">
    <property type="entry name" value="TrmB"/>
    <property type="match status" value="1"/>
</dbReference>
<feature type="domain" description="Transcription regulator TrmB N-terminal" evidence="2">
    <location>
        <begin position="28"/>
        <end position="83"/>
    </location>
</feature>
<evidence type="ECO:0000313" key="5">
    <source>
        <dbReference type="Proteomes" id="UP000253273"/>
    </source>
</evidence>
<dbReference type="InterPro" id="IPR055860">
    <property type="entry name" value="DUF7437"/>
</dbReference>
<keyword evidence="4" id="KW-0614">Plasmid</keyword>
<dbReference type="Gene3D" id="1.10.10.10">
    <property type="entry name" value="Winged helix-like DNA-binding domain superfamily/Winged helix DNA-binding domain"/>
    <property type="match status" value="1"/>
</dbReference>
<proteinExistence type="predicted"/>
<feature type="compositionally biased region" description="Acidic residues" evidence="1">
    <location>
        <begin position="176"/>
        <end position="188"/>
    </location>
</feature>
<feature type="region of interest" description="Disordered" evidence="1">
    <location>
        <begin position="176"/>
        <end position="195"/>
    </location>
</feature>
<reference evidence="4 5" key="1">
    <citation type="submission" date="2018-07" db="EMBL/GenBank/DDBJ databases">
        <title>Genome sequences of Haloplanus sp. CBA1113.</title>
        <authorList>
            <person name="Kim Y.B."/>
            <person name="Roh S.W."/>
        </authorList>
    </citation>
    <scope>NUCLEOTIDE SEQUENCE [LARGE SCALE GENOMIC DNA]</scope>
    <source>
        <strain evidence="4 5">CBA1113</strain>
        <plasmid evidence="4 5">pCBA1113-01</plasmid>
    </source>
</reference>
<dbReference type="InterPro" id="IPR036388">
    <property type="entry name" value="WH-like_DNA-bd_sf"/>
</dbReference>
<name>A0A345E7T4_9EURY</name>
<evidence type="ECO:0000256" key="1">
    <source>
        <dbReference type="SAM" id="MobiDB-lite"/>
    </source>
</evidence>
<evidence type="ECO:0000259" key="2">
    <source>
        <dbReference type="Pfam" id="PF01978"/>
    </source>
</evidence>
<geneLocation type="plasmid" evidence="4 5">
    <name>pCBA1113-01</name>
</geneLocation>
<dbReference type="Pfam" id="PF24218">
    <property type="entry name" value="DUF7437"/>
    <property type="match status" value="1"/>
</dbReference>
<organism evidence="4 5">
    <name type="scientific">Haloplanus rubicundus</name>
    <dbReference type="NCBI Taxonomy" id="1547898"/>
    <lineage>
        <taxon>Archaea</taxon>
        <taxon>Methanobacteriati</taxon>
        <taxon>Methanobacteriota</taxon>
        <taxon>Stenosarchaea group</taxon>
        <taxon>Halobacteria</taxon>
        <taxon>Halobacteriales</taxon>
        <taxon>Haloferacaceae</taxon>
        <taxon>Haloplanus</taxon>
    </lineage>
</organism>
<gene>
    <name evidence="4" type="ORF">DU500_17345</name>
</gene>
<dbReference type="KEGG" id="haj:DU500_17345"/>
<dbReference type="EMBL" id="CP031151">
    <property type="protein sequence ID" value="AXG08256.1"/>
    <property type="molecule type" value="Genomic_DNA"/>
</dbReference>
<dbReference type="InterPro" id="IPR002831">
    <property type="entry name" value="Tscrpt_reg_TrmB_N"/>
</dbReference>
<accession>A0A345E7T4</accession>
<dbReference type="OrthoDB" id="350231at2157"/>
<dbReference type="GeneID" id="37285188"/>
<evidence type="ECO:0000313" key="4">
    <source>
        <dbReference type="EMBL" id="AXG08256.1"/>
    </source>
</evidence>
<sequence>MANAASRGSHPLDTMLAISDVVTNQRYAKIYARVLTLDTPTVEELSEGFDSSTTTVYEDVKHLVESDILERVTDTQPHRYRARQIDLHVGTNEDSYQITPALFVALARREENENIQLFLDRHGVSGLATALEYGRDYVQGRMNARIMAREQDLPVLEAETILQEMRDVLLDVDPDLEASPDVDELDAAVDERSGE</sequence>
<dbReference type="Proteomes" id="UP000253273">
    <property type="component" value="Plasmid pCBA1113-01"/>
</dbReference>
<dbReference type="RefSeq" id="WP_114587376.1">
    <property type="nucleotide sequence ID" value="NZ_CP031151.1"/>
</dbReference>
<dbReference type="SUPFAM" id="SSF46785">
    <property type="entry name" value="Winged helix' DNA-binding domain"/>
    <property type="match status" value="1"/>
</dbReference>
<evidence type="ECO:0000259" key="3">
    <source>
        <dbReference type="Pfam" id="PF24218"/>
    </source>
</evidence>
<protein>
    <submittedName>
        <fullName evidence="4">DeoR family transcriptional regulator</fullName>
    </submittedName>
</protein>
<feature type="domain" description="DUF7437" evidence="3">
    <location>
        <begin position="109"/>
        <end position="172"/>
    </location>
</feature>
<dbReference type="AlphaFoldDB" id="A0A345E7T4"/>